<dbReference type="InterPro" id="IPR023214">
    <property type="entry name" value="HAD_sf"/>
</dbReference>
<sequence>MSKMTKPIIALDCDGVLLNYNKTYGLIYSQTFGQELIVVNPRSYHAKNMYNITMTDEEKIEFNRVFDGWRNMPMFDGALEACNLLRAAGYELFCVTAIPEKFVQARLENLQKHGFSIDRVIGNPTFDMRNTADKLRGG</sequence>
<evidence type="ECO:0000313" key="3">
    <source>
        <dbReference type="EMBL" id="CAF3526388.1"/>
    </source>
</evidence>
<protein>
    <recommendedName>
        <fullName evidence="6">HAD family hydrolase</fullName>
    </recommendedName>
</protein>
<dbReference type="EMBL" id="CAJOBC010092856">
    <property type="protein sequence ID" value="CAF4412462.1"/>
    <property type="molecule type" value="Genomic_DNA"/>
</dbReference>
<evidence type="ECO:0000313" key="4">
    <source>
        <dbReference type="EMBL" id="CAF4412462.1"/>
    </source>
</evidence>
<dbReference type="EMBL" id="CAJNOK010000365">
    <property type="protein sequence ID" value="CAF0748073.1"/>
    <property type="molecule type" value="Genomic_DNA"/>
</dbReference>
<dbReference type="SUPFAM" id="SSF56784">
    <property type="entry name" value="HAD-like"/>
    <property type="match status" value="1"/>
</dbReference>
<reference evidence="2" key="1">
    <citation type="submission" date="2021-02" db="EMBL/GenBank/DDBJ databases">
        <authorList>
            <person name="Nowell W R."/>
        </authorList>
    </citation>
    <scope>NUCLEOTIDE SEQUENCE</scope>
</reference>
<evidence type="ECO:0000313" key="2">
    <source>
        <dbReference type="EMBL" id="CAF1551463.1"/>
    </source>
</evidence>
<keyword evidence="5" id="KW-1185">Reference proteome</keyword>
<dbReference type="Gene3D" id="3.40.50.1000">
    <property type="entry name" value="HAD superfamily/HAD-like"/>
    <property type="match status" value="1"/>
</dbReference>
<dbReference type="Proteomes" id="UP000663829">
    <property type="component" value="Unassembled WGS sequence"/>
</dbReference>
<evidence type="ECO:0000313" key="1">
    <source>
        <dbReference type="EMBL" id="CAF0748073.1"/>
    </source>
</evidence>
<gene>
    <name evidence="2" type="ORF">GPM918_LOCUS39229</name>
    <name evidence="1" type="ORF">OVA965_LOCUS1845</name>
    <name evidence="4" type="ORF">SRO942_LOCUS40088</name>
    <name evidence="3" type="ORF">TMI583_LOCUS1845</name>
</gene>
<dbReference type="Proteomes" id="UP000681722">
    <property type="component" value="Unassembled WGS sequence"/>
</dbReference>
<dbReference type="EMBL" id="CAJOBA010000365">
    <property type="protein sequence ID" value="CAF3526388.1"/>
    <property type="molecule type" value="Genomic_DNA"/>
</dbReference>
<accession>A0A815X5B0</accession>
<evidence type="ECO:0000313" key="5">
    <source>
        <dbReference type="Proteomes" id="UP000663829"/>
    </source>
</evidence>
<dbReference type="Proteomes" id="UP000682733">
    <property type="component" value="Unassembled WGS sequence"/>
</dbReference>
<dbReference type="EMBL" id="CAJNOQ010027174">
    <property type="protein sequence ID" value="CAF1551463.1"/>
    <property type="molecule type" value="Genomic_DNA"/>
</dbReference>
<dbReference type="InterPro" id="IPR036412">
    <property type="entry name" value="HAD-like_sf"/>
</dbReference>
<organism evidence="2 5">
    <name type="scientific">Didymodactylos carnosus</name>
    <dbReference type="NCBI Taxonomy" id="1234261"/>
    <lineage>
        <taxon>Eukaryota</taxon>
        <taxon>Metazoa</taxon>
        <taxon>Spiralia</taxon>
        <taxon>Gnathifera</taxon>
        <taxon>Rotifera</taxon>
        <taxon>Eurotatoria</taxon>
        <taxon>Bdelloidea</taxon>
        <taxon>Philodinida</taxon>
        <taxon>Philodinidae</taxon>
        <taxon>Didymodactylos</taxon>
    </lineage>
</organism>
<proteinExistence type="predicted"/>
<evidence type="ECO:0008006" key="6">
    <source>
        <dbReference type="Google" id="ProtNLM"/>
    </source>
</evidence>
<dbReference type="AlphaFoldDB" id="A0A815X5B0"/>
<comment type="caution">
    <text evidence="2">The sequence shown here is derived from an EMBL/GenBank/DDBJ whole genome shotgun (WGS) entry which is preliminary data.</text>
</comment>
<dbReference type="Proteomes" id="UP000677228">
    <property type="component" value="Unassembled WGS sequence"/>
</dbReference>
<name>A0A815X5B0_9BILA</name>
<dbReference type="OrthoDB" id="9971462at2759"/>